<dbReference type="RefSeq" id="YP_009666252.1">
    <property type="nucleotide sequence ID" value="NC_043469.1"/>
</dbReference>
<protein>
    <submittedName>
        <fullName evidence="1">Uncharacterized protein</fullName>
    </submittedName>
</protein>
<evidence type="ECO:0000313" key="2">
    <source>
        <dbReference type="Proteomes" id="UP000258500"/>
    </source>
</evidence>
<organism evidence="1 2">
    <name type="scientific">Enterobacter phage F20</name>
    <dbReference type="NCBI Taxonomy" id="2886900"/>
    <lineage>
        <taxon>Viruses</taxon>
        <taxon>Duplodnaviria</taxon>
        <taxon>Heunggongvirae</taxon>
        <taxon>Uroviricota</taxon>
        <taxon>Caudoviricetes</taxon>
        <taxon>Drexlerviridae</taxon>
        <taxon>Webervirus</taxon>
        <taxon>Webervirus F20</taxon>
    </lineage>
</organism>
<name>G5DMM7_9CAUD</name>
<dbReference type="EMBL" id="JN672684">
    <property type="protein sequence ID" value="AEQ39255.1"/>
    <property type="molecule type" value="Genomic_DNA"/>
</dbReference>
<keyword evidence="2" id="KW-1185">Reference proteome</keyword>
<accession>G5DMM7</accession>
<dbReference type="Proteomes" id="UP000258500">
    <property type="component" value="Segment"/>
</dbReference>
<sequence length="76" mass="8724">MSDKMIVIRNRYTGSDYAYPESRFSDLPCYRIENGKPVQTNMGRNDLVNMLEYGAAYVVGEAKITLYISYAENMKP</sequence>
<reference evidence="1 2" key="1">
    <citation type="journal article" date="2012" name="J. Gen. Virol.">
        <title>Isolation and characterization of a bacteriophage F20 virulent to Enterobacter aerogenes.</title>
        <authorList>
            <person name="Mishra C.K."/>
            <person name="Choi T.J."/>
            <person name="Kang S.C."/>
        </authorList>
    </citation>
    <scope>NUCLEOTIDE SEQUENCE [LARGE SCALE GENOMIC DNA]</scope>
</reference>
<dbReference type="GeneID" id="40526463"/>
<proteinExistence type="predicted"/>
<evidence type="ECO:0000313" key="1">
    <source>
        <dbReference type="EMBL" id="AEQ39255.1"/>
    </source>
</evidence>